<keyword evidence="3" id="KW-1185">Reference proteome</keyword>
<comment type="caution">
    <text evidence="2">The sequence shown here is derived from an EMBL/GenBank/DDBJ whole genome shotgun (WGS) entry which is preliminary data.</text>
</comment>
<dbReference type="PANTHER" id="PTHR34310:SF8">
    <property type="entry name" value="CONSERVED PROTEIN"/>
    <property type="match status" value="1"/>
</dbReference>
<feature type="domain" description="DUF427" evidence="1">
    <location>
        <begin position="38"/>
        <end position="129"/>
    </location>
</feature>
<evidence type="ECO:0000259" key="1">
    <source>
        <dbReference type="Pfam" id="PF04248"/>
    </source>
</evidence>
<accession>A0A3A4AFS9</accession>
<feature type="domain" description="DUF427" evidence="1">
    <location>
        <begin position="162"/>
        <end position="253"/>
    </location>
</feature>
<dbReference type="OrthoDB" id="285364at2"/>
<dbReference type="Proteomes" id="UP000265768">
    <property type="component" value="Unassembled WGS sequence"/>
</dbReference>
<sequence length="266" mass="29995">MSLTLGRGPLSAKAPAQVNYRVEGPAHRLFLEGFPRRVRAVFDGRTVIDTRRGALLHETGLLPQLYVPEEDVAMELLEPTDHHTVCPFKGEASYWSLRSGDRVVDNAVWAYREPLPEASWLRGLVAFYWTAADSWLDEDEEVRGHLRDPYHRVDVRASSRHVRVLAGETVLAETRSPKVVSETGLPNRYYIPPQDVRMDLLEPSQTESVCPYKGQAAYWSLRAEGLSLDDVAWSFPEPLENALKAAGHLSFLHRDLRVEVDGRPSA</sequence>
<dbReference type="InterPro" id="IPR007361">
    <property type="entry name" value="DUF427"/>
</dbReference>
<name>A0A3A4AFS9_9ACTN</name>
<organism evidence="2 3">
    <name type="scientific">Bailinhaonella thermotolerans</name>
    <dbReference type="NCBI Taxonomy" id="1070861"/>
    <lineage>
        <taxon>Bacteria</taxon>
        <taxon>Bacillati</taxon>
        <taxon>Actinomycetota</taxon>
        <taxon>Actinomycetes</taxon>
        <taxon>Streptosporangiales</taxon>
        <taxon>Streptosporangiaceae</taxon>
        <taxon>Bailinhaonella</taxon>
    </lineage>
</organism>
<dbReference type="AlphaFoldDB" id="A0A3A4AFS9"/>
<dbReference type="Gene3D" id="2.170.150.40">
    <property type="entry name" value="Domain of unknown function (DUF427)"/>
    <property type="match status" value="2"/>
</dbReference>
<dbReference type="InterPro" id="IPR038694">
    <property type="entry name" value="DUF427_sf"/>
</dbReference>
<reference evidence="2 3" key="1">
    <citation type="submission" date="2018-09" db="EMBL/GenBank/DDBJ databases">
        <title>YIM 75507 draft genome.</title>
        <authorList>
            <person name="Tang S."/>
            <person name="Feng Y."/>
        </authorList>
    </citation>
    <scope>NUCLEOTIDE SEQUENCE [LARGE SCALE GENOMIC DNA]</scope>
    <source>
        <strain evidence="2 3">YIM 75507</strain>
    </source>
</reference>
<evidence type="ECO:0000313" key="3">
    <source>
        <dbReference type="Proteomes" id="UP000265768"/>
    </source>
</evidence>
<dbReference type="PANTHER" id="PTHR34310">
    <property type="entry name" value="DUF427 DOMAIN PROTEIN (AFU_ORTHOLOGUE AFUA_3G02220)"/>
    <property type="match status" value="1"/>
</dbReference>
<dbReference type="Pfam" id="PF04248">
    <property type="entry name" value="NTP_transf_9"/>
    <property type="match status" value="2"/>
</dbReference>
<protein>
    <submittedName>
        <fullName evidence="2">DUF427 domain-containing protein</fullName>
    </submittedName>
</protein>
<evidence type="ECO:0000313" key="2">
    <source>
        <dbReference type="EMBL" id="RJL27199.1"/>
    </source>
</evidence>
<gene>
    <name evidence="2" type="ORF">D5H75_25745</name>
</gene>
<proteinExistence type="predicted"/>
<dbReference type="RefSeq" id="WP_119929100.1">
    <property type="nucleotide sequence ID" value="NZ_QZEY01000011.1"/>
</dbReference>
<dbReference type="EMBL" id="QZEY01000011">
    <property type="protein sequence ID" value="RJL27199.1"/>
    <property type="molecule type" value="Genomic_DNA"/>
</dbReference>